<evidence type="ECO:0000313" key="2">
    <source>
        <dbReference type="Proteomes" id="UP000002358"/>
    </source>
</evidence>
<dbReference type="OrthoDB" id="7553975at2759"/>
<proteinExistence type="predicted"/>
<sequence>MFKNYETDYRLKYKDARSRYKWDSFGKNNEDTLVTANSSTSYSSAVVSGNETNENVEQSISQRIESALTESANICEEQNQISPNDIKNTDAVRNNDMENESTYDIEERYSDDDAISDLFSNDIRDTDDFSFRTTDTDNSEANEFDYEDQQFDDRKIMFETSKLTINDVMTLVMAFSIRFKISEVGRSELINMIKLFAGPQVNDINISKYRFQQKFDPPNETSMIHYYCMSCKQQILYYINLKERFRKQKKRVLYVTLNVK</sequence>
<protein>
    <submittedName>
        <fullName evidence="1">Uncharacterized protein</fullName>
    </submittedName>
</protein>
<dbReference type="AlphaFoldDB" id="A0A7M7Q9D8"/>
<reference evidence="1" key="1">
    <citation type="submission" date="2021-01" db="UniProtKB">
        <authorList>
            <consortium name="EnsemblMetazoa"/>
        </authorList>
    </citation>
    <scope>IDENTIFICATION</scope>
</reference>
<dbReference type="InParanoid" id="A0A7M7Q9D8"/>
<dbReference type="GeneID" id="100679876"/>
<dbReference type="KEGG" id="nvi:100679876"/>
<organism evidence="1 2">
    <name type="scientific">Nasonia vitripennis</name>
    <name type="common">Parasitic wasp</name>
    <dbReference type="NCBI Taxonomy" id="7425"/>
    <lineage>
        <taxon>Eukaryota</taxon>
        <taxon>Metazoa</taxon>
        <taxon>Ecdysozoa</taxon>
        <taxon>Arthropoda</taxon>
        <taxon>Hexapoda</taxon>
        <taxon>Insecta</taxon>
        <taxon>Pterygota</taxon>
        <taxon>Neoptera</taxon>
        <taxon>Endopterygota</taxon>
        <taxon>Hymenoptera</taxon>
        <taxon>Apocrita</taxon>
        <taxon>Proctotrupomorpha</taxon>
        <taxon>Chalcidoidea</taxon>
        <taxon>Pteromalidae</taxon>
        <taxon>Pteromalinae</taxon>
        <taxon>Nasonia</taxon>
    </lineage>
</organism>
<keyword evidence="2" id="KW-1185">Reference proteome</keyword>
<accession>A0A7M7Q9D8</accession>
<evidence type="ECO:0000313" key="1">
    <source>
        <dbReference type="EnsemblMetazoa" id="XP_031783863"/>
    </source>
</evidence>
<dbReference type="Proteomes" id="UP000002358">
    <property type="component" value="Unassembled WGS sequence"/>
</dbReference>
<dbReference type="EnsemblMetazoa" id="XM_031928003">
    <property type="protein sequence ID" value="XP_031783863"/>
    <property type="gene ID" value="LOC100679876"/>
</dbReference>
<dbReference type="RefSeq" id="XP_031783863.1">
    <property type="nucleotide sequence ID" value="XM_031928003.1"/>
</dbReference>
<name>A0A7M7Q9D8_NASVI</name>